<keyword evidence="1" id="KW-0472">Membrane</keyword>
<keyword evidence="1" id="KW-0812">Transmembrane</keyword>
<organism evidence="3 4">
    <name type="scientific">Venturia inaequalis</name>
    <name type="common">Apple scab fungus</name>
    <dbReference type="NCBI Taxonomy" id="5025"/>
    <lineage>
        <taxon>Eukaryota</taxon>
        <taxon>Fungi</taxon>
        <taxon>Dikarya</taxon>
        <taxon>Ascomycota</taxon>
        <taxon>Pezizomycotina</taxon>
        <taxon>Dothideomycetes</taxon>
        <taxon>Pleosporomycetidae</taxon>
        <taxon>Venturiales</taxon>
        <taxon>Venturiaceae</taxon>
        <taxon>Venturia</taxon>
    </lineage>
</organism>
<comment type="caution">
    <text evidence="3">The sequence shown here is derived from an EMBL/GenBank/DDBJ whole genome shotgun (WGS) entry which is preliminary data.</text>
</comment>
<evidence type="ECO:0000256" key="1">
    <source>
        <dbReference type="SAM" id="Phobius"/>
    </source>
</evidence>
<accession>A0A8H3V0F7</accession>
<dbReference type="Proteomes" id="UP000447873">
    <property type="component" value="Unassembled WGS sequence"/>
</dbReference>
<protein>
    <submittedName>
        <fullName evidence="3">Uncharacterized protein</fullName>
    </submittedName>
</protein>
<keyword evidence="1" id="KW-1133">Transmembrane helix</keyword>
<evidence type="ECO:0000313" key="3">
    <source>
        <dbReference type="EMBL" id="KAE9978943.1"/>
    </source>
</evidence>
<sequence length="229" mass="25435">MRGSKLLLACFFTHSILAHEDDPTDLTSRNPPSALIKWTTDPNHAFWSHLFPPNPHAYKKRSETTTPLPTPTKCTYVPENTAESCPKGCICKTQCASIFLTNLTNPPHLRSQYHICTNWMLNHASQLRHGFQQAGFTLLDRPSRCGWQRLSGVSALRVGRGSVDVNGTASENWGNGGEIDVLRGVMEREYPFVEILVICAFTVGPVFSFLGLGVWRGWAGGRGRGDRHS</sequence>
<proteinExistence type="predicted"/>
<evidence type="ECO:0000313" key="4">
    <source>
        <dbReference type="Proteomes" id="UP000447873"/>
    </source>
</evidence>
<reference evidence="3 4" key="1">
    <citation type="submission" date="2018-12" db="EMBL/GenBank/DDBJ databases">
        <title>Venturia inaequalis Genome Resource.</title>
        <authorList>
            <person name="Lichtner F.J."/>
        </authorList>
    </citation>
    <scope>NUCLEOTIDE SEQUENCE [LARGE SCALE GENOMIC DNA]</scope>
    <source>
        <strain evidence="3 4">120213</strain>
    </source>
</reference>
<feature type="signal peptide" evidence="2">
    <location>
        <begin position="1"/>
        <end position="18"/>
    </location>
</feature>
<evidence type="ECO:0000256" key="2">
    <source>
        <dbReference type="SAM" id="SignalP"/>
    </source>
</evidence>
<feature type="transmembrane region" description="Helical" evidence="1">
    <location>
        <begin position="195"/>
        <end position="215"/>
    </location>
</feature>
<dbReference type="AlphaFoldDB" id="A0A8H3V0F7"/>
<gene>
    <name evidence="3" type="ORF">EG328_001151</name>
</gene>
<name>A0A8H3V0F7_VENIN</name>
<keyword evidence="2" id="KW-0732">Signal</keyword>
<dbReference type="EMBL" id="WNWS01000126">
    <property type="protein sequence ID" value="KAE9978943.1"/>
    <property type="molecule type" value="Genomic_DNA"/>
</dbReference>
<feature type="chain" id="PRO_5034416501" evidence="2">
    <location>
        <begin position="19"/>
        <end position="229"/>
    </location>
</feature>